<dbReference type="InterPro" id="IPR019175">
    <property type="entry name" value="Prp31_C"/>
</dbReference>
<dbReference type="Gene3D" id="1.10.246.90">
    <property type="entry name" value="Nop domain"/>
    <property type="match status" value="1"/>
</dbReference>
<dbReference type="SMART" id="SM00931">
    <property type="entry name" value="NOSIC"/>
    <property type="match status" value="1"/>
</dbReference>
<dbReference type="Proteomes" id="UP000007799">
    <property type="component" value="Unassembled WGS sequence"/>
</dbReference>
<feature type="region of interest" description="Disordered" evidence="9">
    <location>
        <begin position="342"/>
        <end position="384"/>
    </location>
</feature>
<dbReference type="InParanoid" id="F2UCP0"/>
<dbReference type="GO" id="GO:0046540">
    <property type="term" value="C:U4/U6 x U5 tri-snRNP complex"/>
    <property type="evidence" value="ECO:0007669"/>
    <property type="project" value="InterPro"/>
</dbReference>
<feature type="region of interest" description="Disordered" evidence="9">
    <location>
        <begin position="1"/>
        <end position="54"/>
    </location>
</feature>
<dbReference type="Pfam" id="PF09785">
    <property type="entry name" value="Prp31_C"/>
    <property type="match status" value="1"/>
</dbReference>
<dbReference type="FunFam" id="1.10.246.90:FF:000002">
    <property type="entry name" value="U4/U6 small nuclear ribonucleoprotein Prp31"/>
    <property type="match status" value="1"/>
</dbReference>
<dbReference type="InterPro" id="IPR002687">
    <property type="entry name" value="Nop_dom"/>
</dbReference>
<dbReference type="OMA" id="IGNGPMD"/>
<dbReference type="InterPro" id="IPR042239">
    <property type="entry name" value="Nop_C"/>
</dbReference>
<protein>
    <submittedName>
        <fullName evidence="11">U4/U6 small nuclear ribonucleoprotein Prp31</fullName>
    </submittedName>
</protein>
<dbReference type="PROSITE" id="PS51358">
    <property type="entry name" value="NOP"/>
    <property type="match status" value="1"/>
</dbReference>
<dbReference type="GO" id="GO:0000244">
    <property type="term" value="P:spliceosomal tri-snRNP complex assembly"/>
    <property type="evidence" value="ECO:0007669"/>
    <property type="project" value="InterPro"/>
</dbReference>
<gene>
    <name evidence="11" type="ORF">PTSG_06357</name>
</gene>
<dbReference type="GO" id="GO:0005687">
    <property type="term" value="C:U4 snRNP"/>
    <property type="evidence" value="ECO:0007669"/>
    <property type="project" value="TreeGrafter"/>
</dbReference>
<feature type="compositionally biased region" description="Acidic residues" evidence="9">
    <location>
        <begin position="10"/>
        <end position="54"/>
    </location>
</feature>
<dbReference type="FunFam" id="1.10.287.4070:FF:000003">
    <property type="entry name" value="U4/U6 small nuclear ribonucleoprotein PRP31"/>
    <property type="match status" value="1"/>
</dbReference>
<dbReference type="Gene3D" id="1.10.287.4070">
    <property type="match status" value="1"/>
</dbReference>
<dbReference type="EMBL" id="GL832968">
    <property type="protein sequence ID" value="EGD74347.1"/>
    <property type="molecule type" value="Genomic_DNA"/>
</dbReference>
<dbReference type="InterPro" id="IPR012976">
    <property type="entry name" value="NOSIC"/>
</dbReference>
<dbReference type="KEGG" id="sre:PTSG_06357"/>
<dbReference type="PANTHER" id="PTHR13904">
    <property type="entry name" value="PRE-MRNA SPLICING FACTOR PRP31"/>
    <property type="match status" value="1"/>
</dbReference>
<feature type="domain" description="Nop" evidence="10">
    <location>
        <begin position="226"/>
        <end position="346"/>
    </location>
</feature>
<evidence type="ECO:0000256" key="4">
    <source>
        <dbReference type="ARBA" id="ARBA00022728"/>
    </source>
</evidence>
<keyword evidence="7" id="KW-0539">Nucleus</keyword>
<evidence type="ECO:0000313" key="11">
    <source>
        <dbReference type="EMBL" id="EGD74347.1"/>
    </source>
</evidence>
<keyword evidence="3" id="KW-0507">mRNA processing</keyword>
<comment type="similarity">
    <text evidence="2">Belongs to the PRP31 family.</text>
</comment>
<keyword evidence="5" id="KW-0694">RNA-binding</keyword>
<evidence type="ECO:0000256" key="1">
    <source>
        <dbReference type="ARBA" id="ARBA00004123"/>
    </source>
</evidence>
<dbReference type="eggNOG" id="KOG2574">
    <property type="taxonomic scope" value="Eukaryota"/>
</dbReference>
<evidence type="ECO:0000256" key="3">
    <source>
        <dbReference type="ARBA" id="ARBA00022664"/>
    </source>
</evidence>
<dbReference type="RefSeq" id="XP_004993247.1">
    <property type="nucleotide sequence ID" value="XM_004993190.1"/>
</dbReference>
<evidence type="ECO:0000313" key="12">
    <source>
        <dbReference type="Proteomes" id="UP000007799"/>
    </source>
</evidence>
<dbReference type="SUPFAM" id="SSF89124">
    <property type="entry name" value="Nop domain"/>
    <property type="match status" value="1"/>
</dbReference>
<dbReference type="GO" id="GO:0003723">
    <property type="term" value="F:RNA binding"/>
    <property type="evidence" value="ECO:0007669"/>
    <property type="project" value="UniProtKB-KW"/>
</dbReference>
<dbReference type="InterPro" id="IPR036070">
    <property type="entry name" value="Nop_dom_sf"/>
</dbReference>
<evidence type="ECO:0000259" key="10">
    <source>
        <dbReference type="PROSITE" id="PS51358"/>
    </source>
</evidence>
<dbReference type="OrthoDB" id="4771285at2759"/>
<name>F2UCP0_SALR5</name>
<dbReference type="InterPro" id="IPR027105">
    <property type="entry name" value="Prp31"/>
</dbReference>
<keyword evidence="8 11" id="KW-0687">Ribonucleoprotein</keyword>
<keyword evidence="6" id="KW-0508">mRNA splicing</keyword>
<dbReference type="AlphaFoldDB" id="F2UCP0"/>
<evidence type="ECO:0000256" key="8">
    <source>
        <dbReference type="ARBA" id="ARBA00023274"/>
    </source>
</evidence>
<dbReference type="GO" id="GO:0071011">
    <property type="term" value="C:precatalytic spliceosome"/>
    <property type="evidence" value="ECO:0007669"/>
    <property type="project" value="TreeGrafter"/>
</dbReference>
<evidence type="ECO:0000256" key="7">
    <source>
        <dbReference type="ARBA" id="ARBA00023242"/>
    </source>
</evidence>
<organism evidence="12">
    <name type="scientific">Salpingoeca rosetta (strain ATCC 50818 / BSB-021)</name>
    <dbReference type="NCBI Taxonomy" id="946362"/>
    <lineage>
        <taxon>Eukaryota</taxon>
        <taxon>Choanoflagellata</taxon>
        <taxon>Craspedida</taxon>
        <taxon>Salpingoecidae</taxon>
        <taxon>Salpingoeca</taxon>
    </lineage>
</organism>
<evidence type="ECO:0000256" key="9">
    <source>
        <dbReference type="SAM" id="MobiDB-lite"/>
    </source>
</evidence>
<comment type="subcellular location">
    <subcellularLocation>
        <location evidence="1">Nucleus</location>
    </subcellularLocation>
</comment>
<proteinExistence type="inferred from homology"/>
<keyword evidence="12" id="KW-1185">Reference proteome</keyword>
<dbReference type="GeneID" id="16073822"/>
<accession>F2UCP0</accession>
<dbReference type="STRING" id="946362.F2UCP0"/>
<feature type="compositionally biased region" description="Basic residues" evidence="9">
    <location>
        <begin position="364"/>
        <end position="376"/>
    </location>
</feature>
<dbReference type="PANTHER" id="PTHR13904:SF0">
    <property type="entry name" value="U4_U6 SMALL NUCLEAR RIBONUCLEOPROTEIN PRP31"/>
    <property type="match status" value="1"/>
</dbReference>
<keyword evidence="4" id="KW-0747">Spliceosome</keyword>
<evidence type="ECO:0000256" key="5">
    <source>
        <dbReference type="ARBA" id="ARBA00022884"/>
    </source>
</evidence>
<dbReference type="Pfam" id="PF01798">
    <property type="entry name" value="Nop"/>
    <property type="match status" value="1"/>
</dbReference>
<sequence>MSLHDALLADLEDLDDDEEEIVEENTEVAPKEEEDMDDDEDLDDIAEAGEEEQDDLYMSSVHAIAKLADSEKMQRVMTQIEEYGKKKDQSMTSLDVASSSPEYELVVEANNLTAEIDNEIGVVHKYIRDKYAKRFPELEQLVREPLDYVKTVQLLQNNLDVTQAGVDEILAPATVMIVSVSATTTQGVELSADELRQVNEGCEMLLRLDDYKARIYSYVESKMFFLAPNLTHICGSSTAARLLGVAGGLEKLSKMPACNILVLGAQKKSLSGFSAAATLPHTGFIYYSELVQSQPPDFRRKCARLVAAKVALAARVDSYRSTAAQGATIGIKLREDIEKKMEKAMEPPPGKTVKALPRPDDPYKKRRGGKRFRRQKERQATTEAMKAANRMTFGEIEEDVVQEEMAAFSGPRVAKGRLRAVEATQKGGALSKKMQRRLQREASHGGMSTIRGTATAGTASVSFTPMQGLEIVSKHLEQKKAESNKYFGNEGFVNVAKKAKKSS</sequence>
<dbReference type="FunCoup" id="F2UCP0">
    <property type="interactions" value="1765"/>
</dbReference>
<evidence type="ECO:0000256" key="2">
    <source>
        <dbReference type="ARBA" id="ARBA00005572"/>
    </source>
</evidence>
<evidence type="ECO:0000256" key="6">
    <source>
        <dbReference type="ARBA" id="ARBA00023187"/>
    </source>
</evidence>
<reference evidence="11" key="1">
    <citation type="submission" date="2009-08" db="EMBL/GenBank/DDBJ databases">
        <title>Annotation of Salpingoeca rosetta.</title>
        <authorList>
            <consortium name="The Broad Institute Genome Sequencing Platform"/>
            <person name="Russ C."/>
            <person name="Cuomo C."/>
            <person name="Burger G."/>
            <person name="Gray M.W."/>
            <person name="Holland P.W.H."/>
            <person name="King N."/>
            <person name="Lang F.B.F."/>
            <person name="Roger A.J."/>
            <person name="Ruiz-Trillo I."/>
            <person name="Young S.K."/>
            <person name="Zeng Q."/>
            <person name="Gargeya S."/>
            <person name="Alvarado L."/>
            <person name="Berlin A."/>
            <person name="Chapman S.B."/>
            <person name="Chen Z."/>
            <person name="Freedman E."/>
            <person name="Gellesch M."/>
            <person name="Goldberg J."/>
            <person name="Griggs A."/>
            <person name="Gujja S."/>
            <person name="Heilman E."/>
            <person name="Heiman D."/>
            <person name="Howarth C."/>
            <person name="Mehta T."/>
            <person name="Neiman D."/>
            <person name="Pearson M."/>
            <person name="Roberts A."/>
            <person name="Saif S."/>
            <person name="Shea T."/>
            <person name="Shenoy N."/>
            <person name="Sisk P."/>
            <person name="Stolte C."/>
            <person name="Sykes S."/>
            <person name="White J."/>
            <person name="Yandava C."/>
            <person name="Haas B."/>
            <person name="Nusbaum C."/>
            <person name="Birren B."/>
        </authorList>
    </citation>
    <scope>NUCLEOTIDE SEQUENCE [LARGE SCALE GENOMIC DNA]</scope>
    <source>
        <strain evidence="11">ATCC 50818</strain>
    </source>
</reference>